<keyword evidence="1" id="KW-1133">Transmembrane helix</keyword>
<reference evidence="2" key="2">
    <citation type="submission" date="2023-06" db="EMBL/GenBank/DDBJ databases">
        <authorList>
            <consortium name="Lawrence Berkeley National Laboratory"/>
            <person name="Haridas S."/>
            <person name="Hensen N."/>
            <person name="Bonometti L."/>
            <person name="Westerberg I."/>
            <person name="Brannstrom I.O."/>
            <person name="Guillou S."/>
            <person name="Cros-Aarteil S."/>
            <person name="Calhoun S."/>
            <person name="Kuo A."/>
            <person name="Mondo S."/>
            <person name="Pangilinan J."/>
            <person name="Riley R."/>
            <person name="LaButti K."/>
            <person name="Andreopoulos B."/>
            <person name="Lipzen A."/>
            <person name="Chen C."/>
            <person name="Yanf M."/>
            <person name="Daum C."/>
            <person name="Ng V."/>
            <person name="Clum A."/>
            <person name="Steindorff A."/>
            <person name="Ohm R."/>
            <person name="Martin F."/>
            <person name="Silar P."/>
            <person name="Natvig D."/>
            <person name="Lalanne C."/>
            <person name="Gautier V."/>
            <person name="Ament-velasquez S.L."/>
            <person name="Kruys A."/>
            <person name="Hutchinson M.I."/>
            <person name="Powell A.J."/>
            <person name="Barry K."/>
            <person name="Miller A.N."/>
            <person name="Grigoriev I.V."/>
            <person name="Debuchy R."/>
            <person name="Gladieux P."/>
            <person name="Thoren M.H."/>
            <person name="Johannesson H."/>
        </authorList>
    </citation>
    <scope>NUCLEOTIDE SEQUENCE</scope>
    <source>
        <strain evidence="2">CBS 232.78</strain>
    </source>
</reference>
<dbReference type="EMBL" id="JAULSW010000003">
    <property type="protein sequence ID" value="KAK3386702.1"/>
    <property type="molecule type" value="Genomic_DNA"/>
</dbReference>
<accession>A0AAE0NS76</accession>
<comment type="caution">
    <text evidence="2">The sequence shown here is derived from an EMBL/GenBank/DDBJ whole genome shotgun (WGS) entry which is preliminary data.</text>
</comment>
<dbReference type="AlphaFoldDB" id="A0AAE0NS76"/>
<evidence type="ECO:0000313" key="2">
    <source>
        <dbReference type="EMBL" id="KAK3386702.1"/>
    </source>
</evidence>
<keyword evidence="3" id="KW-1185">Reference proteome</keyword>
<evidence type="ECO:0000256" key="1">
    <source>
        <dbReference type="SAM" id="Phobius"/>
    </source>
</evidence>
<dbReference type="Pfam" id="PF11915">
    <property type="entry name" value="DUF3433"/>
    <property type="match status" value="1"/>
</dbReference>
<keyword evidence="1" id="KW-0812">Transmembrane</keyword>
<organism evidence="2 3">
    <name type="scientific">Podospora didyma</name>
    <dbReference type="NCBI Taxonomy" id="330526"/>
    <lineage>
        <taxon>Eukaryota</taxon>
        <taxon>Fungi</taxon>
        <taxon>Dikarya</taxon>
        <taxon>Ascomycota</taxon>
        <taxon>Pezizomycotina</taxon>
        <taxon>Sordariomycetes</taxon>
        <taxon>Sordariomycetidae</taxon>
        <taxon>Sordariales</taxon>
        <taxon>Podosporaceae</taxon>
        <taxon>Podospora</taxon>
    </lineage>
</organism>
<reference evidence="2" key="1">
    <citation type="journal article" date="2023" name="Mol. Phylogenet. Evol.">
        <title>Genome-scale phylogeny and comparative genomics of the fungal order Sordariales.</title>
        <authorList>
            <person name="Hensen N."/>
            <person name="Bonometti L."/>
            <person name="Westerberg I."/>
            <person name="Brannstrom I.O."/>
            <person name="Guillou S."/>
            <person name="Cros-Aarteil S."/>
            <person name="Calhoun S."/>
            <person name="Haridas S."/>
            <person name="Kuo A."/>
            <person name="Mondo S."/>
            <person name="Pangilinan J."/>
            <person name="Riley R."/>
            <person name="LaButti K."/>
            <person name="Andreopoulos B."/>
            <person name="Lipzen A."/>
            <person name="Chen C."/>
            <person name="Yan M."/>
            <person name="Daum C."/>
            <person name="Ng V."/>
            <person name="Clum A."/>
            <person name="Steindorff A."/>
            <person name="Ohm R.A."/>
            <person name="Martin F."/>
            <person name="Silar P."/>
            <person name="Natvig D.O."/>
            <person name="Lalanne C."/>
            <person name="Gautier V."/>
            <person name="Ament-Velasquez S.L."/>
            <person name="Kruys A."/>
            <person name="Hutchinson M.I."/>
            <person name="Powell A.J."/>
            <person name="Barry K."/>
            <person name="Miller A.N."/>
            <person name="Grigoriev I.V."/>
            <person name="Debuchy R."/>
            <person name="Gladieux P."/>
            <person name="Hiltunen Thoren M."/>
            <person name="Johannesson H."/>
        </authorList>
    </citation>
    <scope>NUCLEOTIDE SEQUENCE</scope>
    <source>
        <strain evidence="2">CBS 232.78</strain>
    </source>
</reference>
<keyword evidence="1" id="KW-0472">Membrane</keyword>
<sequence length="104" mass="11976">MWGACLGDEAASPDSWKVDYLSKTHPVALYLSLKKRHWTVVLSILGILLLQLTAVFSTSLLERETRAVSYRVHDLRTSKTFMTPETFLQYGIRSHNEMYFINIP</sequence>
<name>A0AAE0NS76_9PEZI</name>
<dbReference type="InterPro" id="IPR021840">
    <property type="entry name" value="DUF3433"/>
</dbReference>
<gene>
    <name evidence="2" type="ORF">B0H63DRAFT_468257</name>
</gene>
<evidence type="ECO:0000313" key="3">
    <source>
        <dbReference type="Proteomes" id="UP001285441"/>
    </source>
</evidence>
<proteinExistence type="predicted"/>
<dbReference type="Proteomes" id="UP001285441">
    <property type="component" value="Unassembled WGS sequence"/>
</dbReference>
<protein>
    <submittedName>
        <fullName evidence="2">Uncharacterized protein</fullName>
    </submittedName>
</protein>
<feature type="transmembrane region" description="Helical" evidence="1">
    <location>
        <begin position="38"/>
        <end position="61"/>
    </location>
</feature>